<sequence length="49" mass="5783">MPVDSKLYLELRIEQAQVGFPELIQARDPLFSRTHTRKWDNNAWALDLV</sequence>
<evidence type="ECO:0000313" key="1">
    <source>
        <dbReference type="EMBL" id="CCA14080.1"/>
    </source>
</evidence>
<proteinExistence type="predicted"/>
<protein>
    <submittedName>
        <fullName evidence="1">AlNc14C1G206 protein</fullName>
    </submittedName>
</protein>
<dbReference type="HOGENOM" id="CLU_3145584_0_0_1"/>
<accession>F0VZ65</accession>
<reference evidence="1" key="2">
    <citation type="submission" date="2011-02" db="EMBL/GenBank/DDBJ databases">
        <authorList>
            <person name="MacLean D."/>
        </authorList>
    </citation>
    <scope>NUCLEOTIDE SEQUENCE</scope>
</reference>
<dbReference type="AlphaFoldDB" id="F0VZ65"/>
<name>F0VZ65_9STRA</name>
<dbReference type="EMBL" id="FR824046">
    <property type="protein sequence ID" value="CCA14080.1"/>
    <property type="molecule type" value="Genomic_DNA"/>
</dbReference>
<reference evidence="1" key="1">
    <citation type="journal article" date="2011" name="PLoS Biol.">
        <title>Gene gain and loss during evolution of obligate parasitism in the white rust pathogen of Arabidopsis thaliana.</title>
        <authorList>
            <person name="Kemen E."/>
            <person name="Gardiner A."/>
            <person name="Schultz-Larsen T."/>
            <person name="Kemen A.C."/>
            <person name="Balmuth A.L."/>
            <person name="Robert-Seilaniantz A."/>
            <person name="Bailey K."/>
            <person name="Holub E."/>
            <person name="Studholme D.J."/>
            <person name="Maclean D."/>
            <person name="Jones J.D."/>
        </authorList>
    </citation>
    <scope>NUCLEOTIDE SEQUENCE</scope>
</reference>
<gene>
    <name evidence="1" type="primary">AlNc14C1G206</name>
    <name evidence="1" type="ORF">ALNC14_002230</name>
</gene>
<organism evidence="1">
    <name type="scientific">Albugo laibachii Nc14</name>
    <dbReference type="NCBI Taxonomy" id="890382"/>
    <lineage>
        <taxon>Eukaryota</taxon>
        <taxon>Sar</taxon>
        <taxon>Stramenopiles</taxon>
        <taxon>Oomycota</taxon>
        <taxon>Peronosporomycetes</taxon>
        <taxon>Albuginales</taxon>
        <taxon>Albuginaceae</taxon>
        <taxon>Albugo</taxon>
    </lineage>
</organism>